<evidence type="ECO:0000313" key="1">
    <source>
        <dbReference type="EMBL" id="CAG8629160.1"/>
    </source>
</evidence>
<comment type="caution">
    <text evidence="1">The sequence shown here is derived from an EMBL/GenBank/DDBJ whole genome shotgun (WGS) entry which is preliminary data.</text>
</comment>
<keyword evidence="2" id="KW-1185">Reference proteome</keyword>
<dbReference type="EMBL" id="CAJVPK010003612">
    <property type="protein sequence ID" value="CAG8629160.1"/>
    <property type="molecule type" value="Genomic_DNA"/>
</dbReference>
<feature type="non-terminal residue" evidence="1">
    <location>
        <position position="101"/>
    </location>
</feature>
<gene>
    <name evidence="1" type="ORF">DEBURN_LOCUS10697</name>
</gene>
<dbReference type="AlphaFoldDB" id="A0A9N9GVC2"/>
<evidence type="ECO:0000313" key="2">
    <source>
        <dbReference type="Proteomes" id="UP000789706"/>
    </source>
</evidence>
<feature type="non-terminal residue" evidence="1">
    <location>
        <position position="1"/>
    </location>
</feature>
<protein>
    <submittedName>
        <fullName evidence="1">9450_t:CDS:1</fullName>
    </submittedName>
</protein>
<accession>A0A9N9GVC2</accession>
<proteinExistence type="predicted"/>
<sequence>SKILEEKVQLQKDYLLRETITKQIEKDLLNESHIRIENLESVAIRQKRPYKEEIGSVIFDDEEFTIPSFILTITVDLSTLLIDTQDNDTFDNKVSCEAYIK</sequence>
<reference evidence="1" key="1">
    <citation type="submission" date="2021-06" db="EMBL/GenBank/DDBJ databases">
        <authorList>
            <person name="Kallberg Y."/>
            <person name="Tangrot J."/>
            <person name="Rosling A."/>
        </authorList>
    </citation>
    <scope>NUCLEOTIDE SEQUENCE</scope>
    <source>
        <strain evidence="1">AZ414A</strain>
    </source>
</reference>
<name>A0A9N9GVC2_9GLOM</name>
<organism evidence="1 2">
    <name type="scientific">Diversispora eburnea</name>
    <dbReference type="NCBI Taxonomy" id="1213867"/>
    <lineage>
        <taxon>Eukaryota</taxon>
        <taxon>Fungi</taxon>
        <taxon>Fungi incertae sedis</taxon>
        <taxon>Mucoromycota</taxon>
        <taxon>Glomeromycotina</taxon>
        <taxon>Glomeromycetes</taxon>
        <taxon>Diversisporales</taxon>
        <taxon>Diversisporaceae</taxon>
        <taxon>Diversispora</taxon>
    </lineage>
</organism>
<dbReference type="Proteomes" id="UP000789706">
    <property type="component" value="Unassembled WGS sequence"/>
</dbReference>